<reference evidence="2" key="1">
    <citation type="submission" date="2020-05" db="EMBL/GenBank/DDBJ databases">
        <authorList>
            <person name="Chiriac C."/>
            <person name="Salcher M."/>
            <person name="Ghai R."/>
            <person name="Kavagutti S V."/>
        </authorList>
    </citation>
    <scope>NUCLEOTIDE SEQUENCE</scope>
</reference>
<dbReference type="InterPro" id="IPR058333">
    <property type="entry name" value="DUF8020"/>
</dbReference>
<accession>A0A6J7INI3</accession>
<evidence type="ECO:0000259" key="1">
    <source>
        <dbReference type="Pfam" id="PF26059"/>
    </source>
</evidence>
<feature type="domain" description="DUF8020" evidence="1">
    <location>
        <begin position="43"/>
        <end position="114"/>
    </location>
</feature>
<gene>
    <name evidence="2" type="ORF">UFOPK3472_04161</name>
</gene>
<dbReference type="Pfam" id="PF26059">
    <property type="entry name" value="DUF8020"/>
    <property type="match status" value="1"/>
</dbReference>
<evidence type="ECO:0000313" key="2">
    <source>
        <dbReference type="EMBL" id="CAB4932325.1"/>
    </source>
</evidence>
<organism evidence="2">
    <name type="scientific">freshwater metagenome</name>
    <dbReference type="NCBI Taxonomy" id="449393"/>
    <lineage>
        <taxon>unclassified sequences</taxon>
        <taxon>metagenomes</taxon>
        <taxon>ecological metagenomes</taxon>
    </lineage>
</organism>
<dbReference type="AlphaFoldDB" id="A0A6J7INI3"/>
<sequence length="231" mass="23027">MNLRRLVATSAIAVASLAVWTGTAYADPAAPTADEKGTENSEINWASRVEAGGVVTTVDAGLFRASDDDKSVVLEDNEGNEVLSLPLSFNLNGVEFPYGVEYTNEGRTVKLIPNLAAPIGAAPNVLEQNVASPAENLKAEEAFRSQLALASAVGGLSGTIAGAGLGCLIGGAPVALALPAAVLTCLGGAVVGAPIGGLIGTITAGGPTLVVAGVDLLNTYNAAPGTTKFAN</sequence>
<proteinExistence type="predicted"/>
<protein>
    <submittedName>
        <fullName evidence="2">Unannotated protein</fullName>
    </submittedName>
</protein>
<dbReference type="EMBL" id="CAFBLX010000492">
    <property type="protein sequence ID" value="CAB4932325.1"/>
    <property type="molecule type" value="Genomic_DNA"/>
</dbReference>
<name>A0A6J7INI3_9ZZZZ</name>